<dbReference type="InterPro" id="IPR002293">
    <property type="entry name" value="AA/rel_permease1"/>
</dbReference>
<dbReference type="Proteomes" id="UP000177942">
    <property type="component" value="Unassembled WGS sequence"/>
</dbReference>
<dbReference type="GO" id="GO:0005886">
    <property type="term" value="C:plasma membrane"/>
    <property type="evidence" value="ECO:0007669"/>
    <property type="project" value="UniProtKB-SubCell"/>
</dbReference>
<organism evidence="8 9">
    <name type="scientific">Candidatus Harrisonbacteria bacterium RIFCSPLOWO2_01_FULL_44_18</name>
    <dbReference type="NCBI Taxonomy" id="1798407"/>
    <lineage>
        <taxon>Bacteria</taxon>
        <taxon>Candidatus Harrisoniibacteriota</taxon>
    </lineage>
</organism>
<accession>A0A1G1ZN13</accession>
<keyword evidence="2" id="KW-1003">Cell membrane</keyword>
<dbReference type="EMBL" id="MHJJ01000008">
    <property type="protein sequence ID" value="OGY65536.1"/>
    <property type="molecule type" value="Genomic_DNA"/>
</dbReference>
<evidence type="ECO:0000256" key="5">
    <source>
        <dbReference type="ARBA" id="ARBA00023136"/>
    </source>
</evidence>
<feature type="transmembrane region" description="Helical" evidence="6">
    <location>
        <begin position="139"/>
        <end position="161"/>
    </location>
</feature>
<evidence type="ECO:0000313" key="9">
    <source>
        <dbReference type="Proteomes" id="UP000177942"/>
    </source>
</evidence>
<dbReference type="Pfam" id="PF00582">
    <property type="entry name" value="Usp"/>
    <property type="match status" value="2"/>
</dbReference>
<comment type="subcellular location">
    <subcellularLocation>
        <location evidence="1">Cell membrane</location>
        <topology evidence="1">Multi-pass membrane protein</topology>
    </subcellularLocation>
</comment>
<evidence type="ECO:0000256" key="1">
    <source>
        <dbReference type="ARBA" id="ARBA00004651"/>
    </source>
</evidence>
<evidence type="ECO:0000256" key="4">
    <source>
        <dbReference type="ARBA" id="ARBA00022989"/>
    </source>
</evidence>
<name>A0A1G1ZN13_9BACT</name>
<keyword evidence="4 6" id="KW-1133">Transmembrane helix</keyword>
<dbReference type="CDD" id="cd00293">
    <property type="entry name" value="USP-like"/>
    <property type="match status" value="1"/>
</dbReference>
<feature type="transmembrane region" description="Helical" evidence="6">
    <location>
        <begin position="97"/>
        <end position="119"/>
    </location>
</feature>
<evidence type="ECO:0000313" key="8">
    <source>
        <dbReference type="EMBL" id="OGY65536.1"/>
    </source>
</evidence>
<protein>
    <recommendedName>
        <fullName evidence="7">UspA domain-containing protein</fullName>
    </recommendedName>
</protein>
<dbReference type="GO" id="GO:0022857">
    <property type="term" value="F:transmembrane transporter activity"/>
    <property type="evidence" value="ECO:0007669"/>
    <property type="project" value="InterPro"/>
</dbReference>
<dbReference type="Gene3D" id="1.20.1740.10">
    <property type="entry name" value="Amino acid/polyamine transporter I"/>
    <property type="match status" value="1"/>
</dbReference>
<dbReference type="InterPro" id="IPR050367">
    <property type="entry name" value="APC_superfamily"/>
</dbReference>
<sequence length="786" mass="86049">MLKYCTMKTVENTGEIKLARTLGLGSIILLGVGALLGGGIFTLLGPAAGLAGPGLFLSMLLGAGVAFLNLQMYIALGTTFPRAGGGYVWVKKGLGNFQGFLAGWLDWFAHSAAAGLYALSFGFYAYELIKILFGRDLNINILSLEKIIAALVVLVFGYFHWRGSKTSSQAGNVIAVLLLVILGGFIIFGAIKILGSPSASFGHFSPFLPTGILGVLAATSFFYIAFEGSEIQVQTGEETKDPKRNIKIGLIASWAIVSGIYLLISLIIIGATRDGGPIWQVLAQWGEGAIVKAAQSFMPLGQFIMIVGGLLANLAALNATIYSSSRVSFALARDNNIWSRLASIHLSNLTPHLAVIASAILILIMVIFLPLFDVASIASLLFILLFLQLNIAGINIHFKWPDTQWAYKIPLFPVLPLLAIIIYAILAVTMIQVNATAWIIAAFWVLLGFINYFAYAETKSREQFETGIVYEEAVRIGPKTGKRILLPIAPHLSLEEIKNLAENAFVLTSKYDGELVIVTIHEIAAALPLNPAMIEEGLLQREKEIFAQLHQWVEEYNKKTGPEVKNINFHSLILIGRDIVDVLLDVIKMEDCDLLALNWTGYVEGQDAILSRKIDRILRESKCDLLVVKNPRAPRSILIAADPSGRGPYAELLGEIASAFKNYYKSSLYLLGITAEEVPVYLKPDPSPVLAALKMKRKDFNEITFAHSRSITRAVLREIKEKNIDLLVIGAARPKLLKEIRVGNLAEELVKSAWCSVMIARGHEGTTEVFWKNMLKKIIPKAKESI</sequence>
<keyword evidence="5 6" id="KW-0472">Membrane</keyword>
<gene>
    <name evidence="8" type="ORF">A3A16_01580</name>
</gene>
<dbReference type="PANTHER" id="PTHR42770:SF11">
    <property type="entry name" value="INNER MEMBRANE TRANSPORT PROTEIN YBAT"/>
    <property type="match status" value="1"/>
</dbReference>
<dbReference type="Pfam" id="PF13520">
    <property type="entry name" value="AA_permease_2"/>
    <property type="match status" value="1"/>
</dbReference>
<evidence type="ECO:0000256" key="6">
    <source>
        <dbReference type="SAM" id="Phobius"/>
    </source>
</evidence>
<proteinExistence type="predicted"/>
<feature type="domain" description="UspA" evidence="7">
    <location>
        <begin position="698"/>
        <end position="761"/>
    </location>
</feature>
<dbReference type="PANTHER" id="PTHR42770">
    <property type="entry name" value="AMINO ACID TRANSPORTER-RELATED"/>
    <property type="match status" value="1"/>
</dbReference>
<dbReference type="AlphaFoldDB" id="A0A1G1ZN13"/>
<dbReference type="InterPro" id="IPR006016">
    <property type="entry name" value="UspA"/>
</dbReference>
<dbReference type="STRING" id="1798407.A3A16_01580"/>
<feature type="domain" description="UspA" evidence="7">
    <location>
        <begin position="482"/>
        <end position="629"/>
    </location>
</feature>
<keyword evidence="3 6" id="KW-0812">Transmembrane</keyword>
<feature type="transmembrane region" description="Helical" evidence="6">
    <location>
        <begin position="56"/>
        <end position="76"/>
    </location>
</feature>
<evidence type="ECO:0000256" key="2">
    <source>
        <dbReference type="ARBA" id="ARBA00022475"/>
    </source>
</evidence>
<feature type="transmembrane region" description="Helical" evidence="6">
    <location>
        <begin position="349"/>
        <end position="371"/>
    </location>
</feature>
<dbReference type="Gene3D" id="3.40.50.12370">
    <property type="match status" value="1"/>
</dbReference>
<comment type="caution">
    <text evidence="8">The sequence shown here is derived from an EMBL/GenBank/DDBJ whole genome shotgun (WGS) entry which is preliminary data.</text>
</comment>
<dbReference type="SUPFAM" id="SSF52402">
    <property type="entry name" value="Adenine nucleotide alpha hydrolases-like"/>
    <property type="match status" value="2"/>
</dbReference>
<reference evidence="8 9" key="1">
    <citation type="journal article" date="2016" name="Nat. Commun.">
        <title>Thousands of microbial genomes shed light on interconnected biogeochemical processes in an aquifer system.</title>
        <authorList>
            <person name="Anantharaman K."/>
            <person name="Brown C.T."/>
            <person name="Hug L.A."/>
            <person name="Sharon I."/>
            <person name="Castelle C.J."/>
            <person name="Probst A.J."/>
            <person name="Thomas B.C."/>
            <person name="Singh A."/>
            <person name="Wilkins M.J."/>
            <person name="Karaoz U."/>
            <person name="Brodie E.L."/>
            <person name="Williams K.H."/>
            <person name="Hubbard S.S."/>
            <person name="Banfield J.F."/>
        </authorList>
    </citation>
    <scope>NUCLEOTIDE SEQUENCE [LARGE SCALE GENOMIC DNA]</scope>
</reference>
<feature type="transmembrane region" description="Helical" evidence="6">
    <location>
        <begin position="377"/>
        <end position="398"/>
    </location>
</feature>
<evidence type="ECO:0000256" key="3">
    <source>
        <dbReference type="ARBA" id="ARBA00022692"/>
    </source>
</evidence>
<feature type="transmembrane region" description="Helical" evidence="6">
    <location>
        <begin position="303"/>
        <end position="323"/>
    </location>
</feature>
<feature type="transmembrane region" description="Helical" evidence="6">
    <location>
        <begin position="173"/>
        <end position="195"/>
    </location>
</feature>
<feature type="transmembrane region" description="Helical" evidence="6">
    <location>
        <begin position="437"/>
        <end position="455"/>
    </location>
</feature>
<feature type="transmembrane region" description="Helical" evidence="6">
    <location>
        <begin position="21"/>
        <end position="44"/>
    </location>
</feature>
<feature type="transmembrane region" description="Helical" evidence="6">
    <location>
        <begin position="410"/>
        <end position="431"/>
    </location>
</feature>
<feature type="transmembrane region" description="Helical" evidence="6">
    <location>
        <begin position="207"/>
        <end position="226"/>
    </location>
</feature>
<feature type="transmembrane region" description="Helical" evidence="6">
    <location>
        <begin position="246"/>
        <end position="269"/>
    </location>
</feature>
<evidence type="ECO:0000259" key="7">
    <source>
        <dbReference type="Pfam" id="PF00582"/>
    </source>
</evidence>